<organism evidence="2 3">
    <name type="scientific">Acinetobacter chinensis</name>
    <dbReference type="NCBI Taxonomy" id="2004650"/>
    <lineage>
        <taxon>Bacteria</taxon>
        <taxon>Pseudomonadati</taxon>
        <taxon>Pseudomonadota</taxon>
        <taxon>Gammaproteobacteria</taxon>
        <taxon>Moraxellales</taxon>
        <taxon>Moraxellaceae</taxon>
        <taxon>Acinetobacter</taxon>
    </lineage>
</organism>
<dbReference type="EMBL" id="CP032134">
    <property type="protein sequence ID" value="AXY56943.1"/>
    <property type="molecule type" value="Genomic_DNA"/>
</dbReference>
<dbReference type="Proteomes" id="UP000263753">
    <property type="component" value="Chromosome"/>
</dbReference>
<dbReference type="SUPFAM" id="SSF55120">
    <property type="entry name" value="Pseudouridine synthase"/>
    <property type="match status" value="1"/>
</dbReference>
<dbReference type="KEGG" id="achi:CDG60_10445"/>
<accession>A0A3B7M2T0</accession>
<dbReference type="GO" id="GO:0000455">
    <property type="term" value="P:enzyme-directed rRNA pseudouridine synthesis"/>
    <property type="evidence" value="ECO:0007669"/>
    <property type="project" value="TreeGrafter"/>
</dbReference>
<evidence type="ECO:0000259" key="1">
    <source>
        <dbReference type="Pfam" id="PF00849"/>
    </source>
</evidence>
<dbReference type="GO" id="GO:0009982">
    <property type="term" value="F:pseudouridine synthase activity"/>
    <property type="evidence" value="ECO:0007669"/>
    <property type="project" value="InterPro"/>
</dbReference>
<reference evidence="3" key="1">
    <citation type="submission" date="2018-09" db="EMBL/GenBank/DDBJ databases">
        <title>The complete genome of Acinetobacter sp. strain WCHAc010005.</title>
        <authorList>
            <person name="Hu Y."/>
            <person name="Long H."/>
            <person name="Feng Y."/>
            <person name="Zong Z."/>
        </authorList>
    </citation>
    <scope>NUCLEOTIDE SEQUENCE [LARGE SCALE GENOMIC DNA]</scope>
    <source>
        <strain evidence="3">WCHAc010005</strain>
    </source>
</reference>
<dbReference type="InterPro" id="IPR050188">
    <property type="entry name" value="RluA_PseudoU_synthase"/>
</dbReference>
<sequence>MNASSFIPPMVRGVSASRLYLPTIKPAPVSVFEYLCMQFSHITQQEWQQRFNDAQIYSETGEILTLHSPYSANTQIFYYRFLEHEPHVPFKHHILFENDVLLVVDKPHFLTMSPTGQYVQETLLVRLKNETGNELLTPIHRLDRETAGVVMFSKQAESRSLYQQLFAERKVQKTYFAIAPFCAELKFPLEMKVRMEKGNPFYTMKIVDGEPNSQTQIELIKHNDAWAIYKLDPHTGKQHQLRLHLSSLGIPIKNDPFYPSLNHKDKDDFSAPLQLLAKHLVFTDPVTKQKMHFSSRHELTL</sequence>
<dbReference type="InterPro" id="IPR020103">
    <property type="entry name" value="PsdUridine_synth_cat_dom_sf"/>
</dbReference>
<dbReference type="PANTHER" id="PTHR21600:SF84">
    <property type="entry name" value="PSEUDOURIDINE SYNTHASE RSUA_RLUA-LIKE DOMAIN-CONTAINING PROTEIN"/>
    <property type="match status" value="1"/>
</dbReference>
<dbReference type="AlphaFoldDB" id="A0A3B7M2T0"/>
<dbReference type="Pfam" id="PF00849">
    <property type="entry name" value="PseudoU_synth_2"/>
    <property type="match status" value="1"/>
</dbReference>
<feature type="domain" description="Pseudouridine synthase RsuA/RluA-like" evidence="1">
    <location>
        <begin position="101"/>
        <end position="247"/>
    </location>
</feature>
<evidence type="ECO:0000313" key="2">
    <source>
        <dbReference type="EMBL" id="AXY56943.1"/>
    </source>
</evidence>
<dbReference type="PANTHER" id="PTHR21600">
    <property type="entry name" value="MITOCHONDRIAL RNA PSEUDOURIDINE SYNTHASE"/>
    <property type="match status" value="1"/>
</dbReference>
<dbReference type="Gene3D" id="3.30.2350.10">
    <property type="entry name" value="Pseudouridine synthase"/>
    <property type="match status" value="1"/>
</dbReference>
<gene>
    <name evidence="2" type="ORF">CDG60_10445</name>
</gene>
<dbReference type="PROSITE" id="PS01129">
    <property type="entry name" value="PSI_RLU"/>
    <property type="match status" value="1"/>
</dbReference>
<protein>
    <submittedName>
        <fullName evidence="2">Pseudouridylate synthase</fullName>
    </submittedName>
</protein>
<name>A0A3B7M2T0_9GAMM</name>
<dbReference type="GO" id="GO:0140098">
    <property type="term" value="F:catalytic activity, acting on RNA"/>
    <property type="evidence" value="ECO:0007669"/>
    <property type="project" value="UniProtKB-ARBA"/>
</dbReference>
<dbReference type="RefSeq" id="WP_087512313.1">
    <property type="nucleotide sequence ID" value="NZ_CP032134.1"/>
</dbReference>
<dbReference type="InterPro" id="IPR006145">
    <property type="entry name" value="PsdUridine_synth_RsuA/RluA"/>
</dbReference>
<dbReference type="InterPro" id="IPR006224">
    <property type="entry name" value="PsdUridine_synth_RluA-like_CS"/>
</dbReference>
<proteinExistence type="predicted"/>
<dbReference type="GO" id="GO:0003723">
    <property type="term" value="F:RNA binding"/>
    <property type="evidence" value="ECO:0007669"/>
    <property type="project" value="InterPro"/>
</dbReference>
<evidence type="ECO:0000313" key="3">
    <source>
        <dbReference type="Proteomes" id="UP000263753"/>
    </source>
</evidence>